<keyword evidence="1" id="KW-1185">Reference proteome</keyword>
<dbReference type="Proteomes" id="UP000515211">
    <property type="component" value="Chromosome 3"/>
</dbReference>
<name>A0A6P4CTS0_ARADU</name>
<dbReference type="GeneID" id="107481404"/>
<proteinExistence type="predicted"/>
<sequence>MKRIMPDLIGELQSAFVKGRKIHVGTLIACETVQWLKLKKKGLAIIKLDFQKTYDRVKWCFVDTVLEKMSFGRKWRAWVRECVTSASISILVNEEETLRNYKRLLRCFEMMSGLNINFEKSNLILVNCSQEWVNRMCQLLGCQEATLPMPNAVARRIISLQRRFFWGKDDGRPGMALVKGELVQTSEKLGGLGVGDAVFESKSLVVNSDITEEGRLWKDICQVQIREQHVKQKMIDGLAMEVGDERSTRFWDDTWLQWRREPRQWETDTLNQLLNVLQSVRLIADVQDRVVLQEETLDEELLRFRFTKEIWKGLVPFGVELFAWFVLVGRVNTKDRLSVACLDLDVWTDMDYPWYVERAF</sequence>
<dbReference type="AlphaFoldDB" id="A0A6P4CTS0"/>
<reference evidence="2" key="2">
    <citation type="submission" date="2025-08" db="UniProtKB">
        <authorList>
            <consortium name="RefSeq"/>
        </authorList>
    </citation>
    <scope>IDENTIFICATION</scope>
    <source>
        <tissue evidence="2">Whole plant</tissue>
    </source>
</reference>
<evidence type="ECO:0000313" key="2">
    <source>
        <dbReference type="RefSeq" id="XP_015957168.1"/>
    </source>
</evidence>
<reference evidence="1" key="1">
    <citation type="journal article" date="2016" name="Nat. Genet.">
        <title>The genome sequences of Arachis duranensis and Arachis ipaensis, the diploid ancestors of cultivated peanut.</title>
        <authorList>
            <person name="Bertioli D.J."/>
            <person name="Cannon S.B."/>
            <person name="Froenicke L."/>
            <person name="Huang G."/>
            <person name="Farmer A.D."/>
            <person name="Cannon E.K."/>
            <person name="Liu X."/>
            <person name="Gao D."/>
            <person name="Clevenger J."/>
            <person name="Dash S."/>
            <person name="Ren L."/>
            <person name="Moretzsohn M.C."/>
            <person name="Shirasawa K."/>
            <person name="Huang W."/>
            <person name="Vidigal B."/>
            <person name="Abernathy B."/>
            <person name="Chu Y."/>
            <person name="Niederhuth C.E."/>
            <person name="Umale P."/>
            <person name="Araujo A.C."/>
            <person name="Kozik A."/>
            <person name="Kim K.D."/>
            <person name="Burow M.D."/>
            <person name="Varshney R.K."/>
            <person name="Wang X."/>
            <person name="Zhang X."/>
            <person name="Barkley N."/>
            <person name="Guimaraes P.M."/>
            <person name="Isobe S."/>
            <person name="Guo B."/>
            <person name="Liao B."/>
            <person name="Stalker H.T."/>
            <person name="Schmitz R.J."/>
            <person name="Scheffler B.E."/>
            <person name="Leal-Bertioli S.C."/>
            <person name="Xun X."/>
            <person name="Jackson S.A."/>
            <person name="Michelmore R."/>
            <person name="Ozias-Akins P."/>
        </authorList>
    </citation>
    <scope>NUCLEOTIDE SEQUENCE [LARGE SCALE GENOMIC DNA]</scope>
    <source>
        <strain evidence="1">cv. V14167</strain>
    </source>
</reference>
<accession>A0A6P4CTS0</accession>
<evidence type="ECO:0000313" key="1">
    <source>
        <dbReference type="Proteomes" id="UP000515211"/>
    </source>
</evidence>
<dbReference type="RefSeq" id="XP_015957168.1">
    <property type="nucleotide sequence ID" value="XM_016101682.1"/>
</dbReference>
<protein>
    <submittedName>
        <fullName evidence="2">Uncharacterized protein LOC107481404</fullName>
    </submittedName>
</protein>
<dbReference type="PANTHER" id="PTHR33116">
    <property type="entry name" value="REVERSE TRANSCRIPTASE ZINC-BINDING DOMAIN-CONTAINING PROTEIN-RELATED-RELATED"/>
    <property type="match status" value="1"/>
</dbReference>
<gene>
    <name evidence="2" type="primary">LOC107481404</name>
</gene>
<organism evidence="1 2">
    <name type="scientific">Arachis duranensis</name>
    <name type="common">Wild peanut</name>
    <dbReference type="NCBI Taxonomy" id="130453"/>
    <lineage>
        <taxon>Eukaryota</taxon>
        <taxon>Viridiplantae</taxon>
        <taxon>Streptophyta</taxon>
        <taxon>Embryophyta</taxon>
        <taxon>Tracheophyta</taxon>
        <taxon>Spermatophyta</taxon>
        <taxon>Magnoliopsida</taxon>
        <taxon>eudicotyledons</taxon>
        <taxon>Gunneridae</taxon>
        <taxon>Pentapetalae</taxon>
        <taxon>rosids</taxon>
        <taxon>fabids</taxon>
        <taxon>Fabales</taxon>
        <taxon>Fabaceae</taxon>
        <taxon>Papilionoideae</taxon>
        <taxon>50 kb inversion clade</taxon>
        <taxon>dalbergioids sensu lato</taxon>
        <taxon>Dalbergieae</taxon>
        <taxon>Pterocarpus clade</taxon>
        <taxon>Arachis</taxon>
    </lineage>
</organism>
<dbReference type="PANTHER" id="PTHR33116:SF78">
    <property type="entry name" value="OS12G0587133 PROTEIN"/>
    <property type="match status" value="1"/>
</dbReference>
<dbReference type="KEGG" id="adu:107481404"/>